<dbReference type="Gene3D" id="3.30.300.210">
    <property type="entry name" value="Nutrient germinant receptor protein C, domain 3"/>
    <property type="match status" value="1"/>
</dbReference>
<evidence type="ECO:0000313" key="11">
    <source>
        <dbReference type="Proteomes" id="UP001159179"/>
    </source>
</evidence>
<dbReference type="InterPro" id="IPR046953">
    <property type="entry name" value="Spore_GerAC-like_C"/>
</dbReference>
<feature type="domain" description="Spore germination protein N-terminal" evidence="9">
    <location>
        <begin position="27"/>
        <end position="203"/>
    </location>
</feature>
<dbReference type="InterPro" id="IPR057336">
    <property type="entry name" value="GerAC_N"/>
</dbReference>
<evidence type="ECO:0000256" key="7">
    <source>
        <dbReference type="ARBA" id="ARBA00023288"/>
    </source>
</evidence>
<evidence type="ECO:0000256" key="2">
    <source>
        <dbReference type="ARBA" id="ARBA00007886"/>
    </source>
</evidence>
<dbReference type="InterPro" id="IPR008844">
    <property type="entry name" value="Spore_GerAC-like"/>
</dbReference>
<evidence type="ECO:0000256" key="5">
    <source>
        <dbReference type="ARBA" id="ARBA00023136"/>
    </source>
</evidence>
<reference evidence="10" key="1">
    <citation type="submission" date="2023-03" db="EMBL/GenBank/DDBJ databases">
        <title>Bacterial isolates from washroom surfaces on a university campus.</title>
        <authorList>
            <person name="Holman D.B."/>
            <person name="Gzyl K.E."/>
            <person name="Taheri A.E."/>
        </authorList>
    </citation>
    <scope>NUCLEOTIDE SEQUENCE</scope>
    <source>
        <strain evidence="10">RD03</strain>
    </source>
</reference>
<dbReference type="InterPro" id="IPR038501">
    <property type="entry name" value="Spore_GerAC_C_sf"/>
</dbReference>
<dbReference type="Pfam" id="PF05504">
    <property type="entry name" value="Spore_GerAC"/>
    <property type="match status" value="1"/>
</dbReference>
<dbReference type="PANTHER" id="PTHR35789:SF1">
    <property type="entry name" value="SPORE GERMINATION PROTEIN B3"/>
    <property type="match status" value="1"/>
</dbReference>
<feature type="domain" description="Spore germination GerAC-like C-terminal" evidence="8">
    <location>
        <begin position="222"/>
        <end position="374"/>
    </location>
</feature>
<proteinExistence type="inferred from homology"/>
<evidence type="ECO:0000256" key="3">
    <source>
        <dbReference type="ARBA" id="ARBA00022544"/>
    </source>
</evidence>
<comment type="similarity">
    <text evidence="2">Belongs to the GerABKC lipoprotein family.</text>
</comment>
<evidence type="ECO:0000256" key="1">
    <source>
        <dbReference type="ARBA" id="ARBA00004635"/>
    </source>
</evidence>
<dbReference type="AlphaFoldDB" id="A0AAW6SYK6"/>
<organism evidence="10 11">
    <name type="scientific">Heyndrickxia oleronia</name>
    <dbReference type="NCBI Taxonomy" id="38875"/>
    <lineage>
        <taxon>Bacteria</taxon>
        <taxon>Bacillati</taxon>
        <taxon>Bacillota</taxon>
        <taxon>Bacilli</taxon>
        <taxon>Bacillales</taxon>
        <taxon>Bacillaceae</taxon>
        <taxon>Heyndrickxia</taxon>
    </lineage>
</organism>
<comment type="subcellular location">
    <subcellularLocation>
        <location evidence="1">Membrane</location>
        <topology evidence="1">Lipid-anchor</topology>
    </subcellularLocation>
</comment>
<evidence type="ECO:0000256" key="6">
    <source>
        <dbReference type="ARBA" id="ARBA00023139"/>
    </source>
</evidence>
<dbReference type="NCBIfam" id="TIGR02887">
    <property type="entry name" value="spore_ger_x_C"/>
    <property type="match status" value="1"/>
</dbReference>
<accession>A0AAW6SYK6</accession>
<keyword evidence="3" id="KW-0309">Germination</keyword>
<dbReference type="PANTHER" id="PTHR35789">
    <property type="entry name" value="SPORE GERMINATION PROTEIN B3"/>
    <property type="match status" value="1"/>
</dbReference>
<dbReference type="Proteomes" id="UP001159179">
    <property type="component" value="Unassembled WGS sequence"/>
</dbReference>
<evidence type="ECO:0000313" key="10">
    <source>
        <dbReference type="EMBL" id="MDH5163353.1"/>
    </source>
</evidence>
<dbReference type="EMBL" id="JAROYP010000014">
    <property type="protein sequence ID" value="MDH5163353.1"/>
    <property type="molecule type" value="Genomic_DNA"/>
</dbReference>
<dbReference type="GO" id="GO:0009847">
    <property type="term" value="P:spore germination"/>
    <property type="evidence" value="ECO:0007669"/>
    <property type="project" value="InterPro"/>
</dbReference>
<dbReference type="GO" id="GO:0016020">
    <property type="term" value="C:membrane"/>
    <property type="evidence" value="ECO:0007669"/>
    <property type="project" value="UniProtKB-SubCell"/>
</dbReference>
<keyword evidence="6" id="KW-0564">Palmitate</keyword>
<comment type="caution">
    <text evidence="10">The sequence shown here is derived from an EMBL/GenBank/DDBJ whole genome shotgun (WGS) entry which is preliminary data.</text>
</comment>
<evidence type="ECO:0000259" key="8">
    <source>
        <dbReference type="Pfam" id="PF05504"/>
    </source>
</evidence>
<keyword evidence="7" id="KW-0449">Lipoprotein</keyword>
<dbReference type="Pfam" id="PF25198">
    <property type="entry name" value="Spore_GerAC_N"/>
    <property type="match status" value="1"/>
</dbReference>
<name>A0AAW6SYK6_9BACI</name>
<gene>
    <name evidence="10" type="ORF">P5X88_20675</name>
</gene>
<dbReference type="PROSITE" id="PS51257">
    <property type="entry name" value="PROKAR_LIPOPROTEIN"/>
    <property type="match status" value="1"/>
</dbReference>
<protein>
    <submittedName>
        <fullName evidence="10">Ger(X)C family spore germination protein</fullName>
    </submittedName>
</protein>
<evidence type="ECO:0000259" key="9">
    <source>
        <dbReference type="Pfam" id="PF25198"/>
    </source>
</evidence>
<sequence>MKIKRKANQFFLLLSILTTVFLSGCWDVKQTERMVYIHSIGLDYKDGKYIAYLQIINLGLLAKSESGGSNNQVTAELGHASGNTVEEAIFNIYQTTQRRLFWGHIAYIVFTENVLKQGGLQAITDILDRYVETYYQIWIYLTEDSIPNILHAMPNIGMSTDLSRLSDPAPSFKQFSYIRPIDLRRLIILNNRPPNEIVLPIISGNHQSWEADSKHMDAAILNGLGIITNDNLKGYLSNSKAKGYRWMNKDFQRSEITIKGKEGMGLLLRNLHVKVTPVIKHNEVKFDVKIKAKVHINKVRRTNSLEEISSEAKRKIKKEIMDTYLEGLKLDSDIYRLSNVLYIKNYSTWKRIQHDGKIPLNNHSINNIDINLKIIDAGKQRNKPTLIKRKYPSHP</sequence>
<dbReference type="RefSeq" id="WP_280618055.1">
    <property type="nucleotide sequence ID" value="NZ_JAROYP010000014.1"/>
</dbReference>
<keyword evidence="4" id="KW-0732">Signal</keyword>
<keyword evidence="5" id="KW-0472">Membrane</keyword>
<evidence type="ECO:0000256" key="4">
    <source>
        <dbReference type="ARBA" id="ARBA00022729"/>
    </source>
</evidence>